<dbReference type="EMBL" id="PIPL01000002">
    <property type="protein sequence ID" value="RUO24389.1"/>
    <property type="molecule type" value="Genomic_DNA"/>
</dbReference>
<name>A0A432W4K0_9GAMM</name>
<keyword evidence="5" id="KW-0406">Ion transport</keyword>
<dbReference type="InterPro" id="IPR010420">
    <property type="entry name" value="CASTOR/POLLUX/SYM8_dom"/>
</dbReference>
<dbReference type="GO" id="GO:0012505">
    <property type="term" value="C:endomembrane system"/>
    <property type="evidence" value="ECO:0007669"/>
    <property type="project" value="UniProtKB-SubCell"/>
</dbReference>
<gene>
    <name evidence="9" type="ORF">CWE09_11000</name>
</gene>
<dbReference type="OrthoDB" id="305351at2"/>
<evidence type="ECO:0000256" key="3">
    <source>
        <dbReference type="ARBA" id="ARBA00022692"/>
    </source>
</evidence>
<evidence type="ECO:0000259" key="8">
    <source>
        <dbReference type="Pfam" id="PF06241"/>
    </source>
</evidence>
<dbReference type="AlphaFoldDB" id="A0A432W4K0"/>
<dbReference type="PANTHER" id="PTHR31563">
    <property type="entry name" value="ION CHANNEL POLLUX-RELATED"/>
    <property type="match status" value="1"/>
</dbReference>
<evidence type="ECO:0000256" key="5">
    <source>
        <dbReference type="ARBA" id="ARBA00023065"/>
    </source>
</evidence>
<feature type="transmembrane region" description="Helical" evidence="7">
    <location>
        <begin position="81"/>
        <end position="107"/>
    </location>
</feature>
<feature type="domain" description="CASTOR/POLLUX/SYM8 ion channel conserved" evidence="8">
    <location>
        <begin position="282"/>
        <end position="375"/>
    </location>
</feature>
<evidence type="ECO:0000256" key="7">
    <source>
        <dbReference type="SAM" id="Phobius"/>
    </source>
</evidence>
<proteinExistence type="predicted"/>
<keyword evidence="3 7" id="KW-0812">Transmembrane</keyword>
<keyword evidence="6 7" id="KW-0472">Membrane</keyword>
<dbReference type="Proteomes" id="UP000288293">
    <property type="component" value="Unassembled WGS sequence"/>
</dbReference>
<evidence type="ECO:0000313" key="9">
    <source>
        <dbReference type="EMBL" id="RUO24389.1"/>
    </source>
</evidence>
<keyword evidence="10" id="KW-1185">Reference proteome</keyword>
<dbReference type="GO" id="GO:0006811">
    <property type="term" value="P:monoatomic ion transport"/>
    <property type="evidence" value="ECO:0007669"/>
    <property type="project" value="UniProtKB-KW"/>
</dbReference>
<dbReference type="Gene3D" id="3.40.50.720">
    <property type="entry name" value="NAD(P)-binding Rossmann-like Domain"/>
    <property type="match status" value="2"/>
</dbReference>
<sequence>MFQLRVVDRLKYYLERQLAKGALYQLLVVWVLVAIISVIGGLLVMWVREPGQTASEIIWWSFLRLSDPGYLGDDEGMWRRFISTILTVLGYVLFMGTLVAIMTQWLFRKMRTLEQGLTPVALQQHLVILGWNSRTLPIATELMSTRGGAYLDIKGKKTKPKLAILADDITLGPSAELFSNQLLYKQRRRVVMRSGSILNPVHMHRVAAGKARAVIIPSRSDFGGSLLSADAEVVKILLSLNMQEHEAGRPAVVAELQSVDKIPLALHSYHGPLQLVASDIAIARMVTQSLLHPGVAEVLNNLLVDPKGCQLHLAQPGMLQGRTWKEVDGHFEAAIPIGLVRAEEGHWVPLLNPAPETRITAQDKLVLLADHSQDIVLLPPKHKVEKALPESLKLTRKVARSGKRILVLGWNNKVPTFVHQLASFREHDFELTLVSSLAVEERQSLLVDADIRYQLQQLDYTIPGNMQKLQPASFDTVILFGSDRLQTGEEADARSIVANQLLDYLLKSSSRRPQILLELTDPNNVGFVHTAGSEVLQTSSMISHVLAQLAVYPELRAVYDELLAANGNNMILLPVPDEWFGVHSFRQLQRAVSEQGAVLLGLKEENQPLALNVEPAKVIDIAQGLQLVIMQSNLDG</sequence>
<evidence type="ECO:0000256" key="2">
    <source>
        <dbReference type="ARBA" id="ARBA00022448"/>
    </source>
</evidence>
<evidence type="ECO:0000256" key="1">
    <source>
        <dbReference type="ARBA" id="ARBA00004127"/>
    </source>
</evidence>
<keyword evidence="4 7" id="KW-1133">Transmembrane helix</keyword>
<comment type="subcellular location">
    <subcellularLocation>
        <location evidence="1">Endomembrane system</location>
        <topology evidence="1">Multi-pass membrane protein</topology>
    </subcellularLocation>
</comment>
<dbReference type="Pfam" id="PF06241">
    <property type="entry name" value="Castor_Poll_mid"/>
    <property type="match status" value="1"/>
</dbReference>
<comment type="caution">
    <text evidence="9">The sequence shown here is derived from an EMBL/GenBank/DDBJ whole genome shotgun (WGS) entry which is preliminary data.</text>
</comment>
<dbReference type="InterPro" id="IPR044849">
    <property type="entry name" value="CASTOR/POLLUX/SYM8-like"/>
</dbReference>
<protein>
    <recommendedName>
        <fullName evidence="8">CASTOR/POLLUX/SYM8 ion channel conserved domain-containing protein</fullName>
    </recommendedName>
</protein>
<dbReference type="PANTHER" id="PTHR31563:SF10">
    <property type="entry name" value="ION CHANNEL POLLUX-RELATED"/>
    <property type="match status" value="1"/>
</dbReference>
<evidence type="ECO:0000256" key="4">
    <source>
        <dbReference type="ARBA" id="ARBA00022989"/>
    </source>
</evidence>
<evidence type="ECO:0000313" key="10">
    <source>
        <dbReference type="Proteomes" id="UP000288293"/>
    </source>
</evidence>
<reference evidence="9 10" key="1">
    <citation type="journal article" date="2011" name="Front. Microbiol.">
        <title>Genomic signatures of strain selection and enhancement in Bacillus atrophaeus var. globigii, a historical biowarfare simulant.</title>
        <authorList>
            <person name="Gibbons H.S."/>
            <person name="Broomall S.M."/>
            <person name="McNew L.A."/>
            <person name="Daligault H."/>
            <person name="Chapman C."/>
            <person name="Bruce D."/>
            <person name="Karavis M."/>
            <person name="Krepps M."/>
            <person name="McGregor P.A."/>
            <person name="Hong C."/>
            <person name="Park K.H."/>
            <person name="Akmal A."/>
            <person name="Feldman A."/>
            <person name="Lin J.S."/>
            <person name="Chang W.E."/>
            <person name="Higgs B.W."/>
            <person name="Demirev P."/>
            <person name="Lindquist J."/>
            <person name="Liem A."/>
            <person name="Fochler E."/>
            <person name="Read T.D."/>
            <person name="Tapia R."/>
            <person name="Johnson S."/>
            <person name="Bishop-Lilly K.A."/>
            <person name="Detter C."/>
            <person name="Han C."/>
            <person name="Sozhamannan S."/>
            <person name="Rosenzweig C.N."/>
            <person name="Skowronski E.W."/>
        </authorList>
    </citation>
    <scope>NUCLEOTIDE SEQUENCE [LARGE SCALE GENOMIC DNA]</scope>
    <source>
        <strain evidence="9 10">MLST1</strain>
    </source>
</reference>
<evidence type="ECO:0000256" key="6">
    <source>
        <dbReference type="ARBA" id="ARBA00023136"/>
    </source>
</evidence>
<keyword evidence="2" id="KW-0813">Transport</keyword>
<feature type="transmembrane region" description="Helical" evidence="7">
    <location>
        <begin position="21"/>
        <end position="47"/>
    </location>
</feature>
<dbReference type="RefSeq" id="WP_126804092.1">
    <property type="nucleotide sequence ID" value="NZ_PIPL01000002.1"/>
</dbReference>
<accession>A0A432W4K0</accession>
<organism evidence="9 10">
    <name type="scientific">Aliidiomarina minuta</name>
    <dbReference type="NCBI Taxonomy" id="880057"/>
    <lineage>
        <taxon>Bacteria</taxon>
        <taxon>Pseudomonadati</taxon>
        <taxon>Pseudomonadota</taxon>
        <taxon>Gammaproteobacteria</taxon>
        <taxon>Alteromonadales</taxon>
        <taxon>Idiomarinaceae</taxon>
        <taxon>Aliidiomarina</taxon>
    </lineage>
</organism>